<dbReference type="InterPro" id="IPR011990">
    <property type="entry name" value="TPR-like_helical_dom_sf"/>
</dbReference>
<dbReference type="Pfam" id="PF13181">
    <property type="entry name" value="TPR_8"/>
    <property type="match status" value="2"/>
</dbReference>
<dbReference type="AlphaFoldDB" id="A0A4R2ENN3"/>
<keyword evidence="2 3" id="KW-0802">TPR repeat</keyword>
<comment type="caution">
    <text evidence="5">The sequence shown here is derived from an EMBL/GenBank/DDBJ whole genome shotgun (WGS) entry which is preliminary data.</text>
</comment>
<feature type="repeat" description="TPR" evidence="3">
    <location>
        <begin position="51"/>
        <end position="84"/>
    </location>
</feature>
<dbReference type="PANTHER" id="PTHR44858:SF1">
    <property type="entry name" value="UDP-N-ACETYLGLUCOSAMINE--PEPTIDE N-ACETYLGLUCOSAMINYLTRANSFERASE SPINDLY-RELATED"/>
    <property type="match status" value="1"/>
</dbReference>
<proteinExistence type="predicted"/>
<feature type="chain" id="PRO_5020785239" evidence="4">
    <location>
        <begin position="20"/>
        <end position="475"/>
    </location>
</feature>
<reference evidence="5 6" key="1">
    <citation type="submission" date="2019-03" db="EMBL/GenBank/DDBJ databases">
        <title>Genomic Encyclopedia of Archaeal and Bacterial Type Strains, Phase II (KMG-II): from individual species to whole genera.</title>
        <authorList>
            <person name="Goeker M."/>
        </authorList>
    </citation>
    <scope>NUCLEOTIDE SEQUENCE [LARGE SCALE GENOMIC DNA]</scope>
    <source>
        <strain evidence="5 6">RL-C</strain>
    </source>
</reference>
<evidence type="ECO:0000313" key="6">
    <source>
        <dbReference type="Proteomes" id="UP000294830"/>
    </source>
</evidence>
<evidence type="ECO:0000313" key="5">
    <source>
        <dbReference type="EMBL" id="TCN70105.1"/>
    </source>
</evidence>
<dbReference type="SMART" id="SM00028">
    <property type="entry name" value="TPR"/>
    <property type="match status" value="4"/>
</dbReference>
<dbReference type="RefSeq" id="WP_131838666.1">
    <property type="nucleotide sequence ID" value="NZ_SLWB01000004.1"/>
</dbReference>
<dbReference type="PROSITE" id="PS50005">
    <property type="entry name" value="TPR"/>
    <property type="match status" value="3"/>
</dbReference>
<sequence>MKKIVIIAFLLITATTLFAQREEYNHAIINDDREAIIRFGEQLLSTGQPSKEVYRRLALAYKDKNSYSKSIDYLNLAYLLDSNDVKTSLALGEAYLNYGDEDKAMLSFMKVLDLDSTNTQALSIMLKIHLSNNNKPSAIQTAIKLCDIDSTNAAYFRNLGRLYETSGGVKYALHCYLKAVELNPTHLGNIILLSNAQIMNNQLDSAIRTVKGGLAIAGNLTSRSALLLRRNLANAYYRKKEYDSCLAQISTLKADGDTLEAYNYKLGGFASFKKGFFLDASEDLQVVYNKSEVGDSLSFDIPFYLGKAYYEINDTKNANKYFSKVIKNLQPNYTQLYNGHMAYAKSLSQGKSYNLAIENFNKAKEYDLESPDPYTEIANIYERSFKDYKKGIEELTKYLNLAEKMRSTNGSISSEMESSSKYIKKRIERSTESFFFQSGADGQKKVIFEKRNNKGEVIERKEMSLDEFKKQRSVK</sequence>
<gene>
    <name evidence="5" type="ORF">CLV25_10456</name>
</gene>
<feature type="signal peptide" evidence="4">
    <location>
        <begin position="1"/>
        <end position="19"/>
    </location>
</feature>
<feature type="repeat" description="TPR" evidence="3">
    <location>
        <begin position="85"/>
        <end position="118"/>
    </location>
</feature>
<keyword evidence="6" id="KW-1185">Reference proteome</keyword>
<dbReference type="EMBL" id="SLWB01000004">
    <property type="protein sequence ID" value="TCN70105.1"/>
    <property type="molecule type" value="Genomic_DNA"/>
</dbReference>
<dbReference type="OrthoDB" id="1083244at2"/>
<dbReference type="InterPro" id="IPR050498">
    <property type="entry name" value="Ycf3"/>
</dbReference>
<evidence type="ECO:0000256" key="4">
    <source>
        <dbReference type="SAM" id="SignalP"/>
    </source>
</evidence>
<dbReference type="Proteomes" id="UP000294830">
    <property type="component" value="Unassembled WGS sequence"/>
</dbReference>
<dbReference type="SUPFAM" id="SSF48452">
    <property type="entry name" value="TPR-like"/>
    <property type="match status" value="1"/>
</dbReference>
<evidence type="ECO:0000256" key="1">
    <source>
        <dbReference type="ARBA" id="ARBA00022737"/>
    </source>
</evidence>
<dbReference type="Gene3D" id="1.25.40.10">
    <property type="entry name" value="Tetratricopeptide repeat domain"/>
    <property type="match status" value="2"/>
</dbReference>
<organism evidence="5 6">
    <name type="scientific">Acetobacteroides hydrogenigenes</name>
    <dbReference type="NCBI Taxonomy" id="979970"/>
    <lineage>
        <taxon>Bacteria</taxon>
        <taxon>Pseudomonadati</taxon>
        <taxon>Bacteroidota</taxon>
        <taxon>Bacteroidia</taxon>
        <taxon>Bacteroidales</taxon>
        <taxon>Rikenellaceae</taxon>
        <taxon>Acetobacteroides</taxon>
    </lineage>
</organism>
<keyword evidence="4" id="KW-0732">Signal</keyword>
<evidence type="ECO:0000256" key="3">
    <source>
        <dbReference type="PROSITE-ProRule" id="PRU00339"/>
    </source>
</evidence>
<dbReference type="InterPro" id="IPR019734">
    <property type="entry name" value="TPR_rpt"/>
</dbReference>
<feature type="repeat" description="TPR" evidence="3">
    <location>
        <begin position="153"/>
        <end position="186"/>
    </location>
</feature>
<keyword evidence="1" id="KW-0677">Repeat</keyword>
<accession>A0A4R2ENN3</accession>
<name>A0A4R2ENN3_9BACT</name>
<evidence type="ECO:0000256" key="2">
    <source>
        <dbReference type="ARBA" id="ARBA00022803"/>
    </source>
</evidence>
<protein>
    <submittedName>
        <fullName evidence="5">Tetratricopeptide repeat protein</fullName>
    </submittedName>
</protein>
<dbReference type="PANTHER" id="PTHR44858">
    <property type="entry name" value="TETRATRICOPEPTIDE REPEAT PROTEIN 6"/>
    <property type="match status" value="1"/>
</dbReference>